<dbReference type="Gene3D" id="2.60.120.460">
    <property type="entry name" value="YjbQ-like"/>
    <property type="match status" value="1"/>
</dbReference>
<sequence>MPPDGRRLDGVDTDVLDIDTTRRRIVDLTDAVRSFCSGDRDGLCNVFVPHATAGVAIIETGAGSDDDLLDTLERLLPRDDRYRHAHGSPGHGADHVLPALISPSVTLPVQGGEPLLGTWQSVVLVDLNSDNPQRKVRLSFISG</sequence>
<dbReference type="Pfam" id="PF01894">
    <property type="entry name" value="YjbQ"/>
    <property type="match status" value="1"/>
</dbReference>
<dbReference type="PATRIC" id="fig|710685.3.peg.5432"/>
<dbReference type="HOGENOM" id="CLU_096980_1_0_11"/>
<dbReference type="NCBIfam" id="TIGR00149">
    <property type="entry name" value="TIGR00149_YjbQ"/>
    <property type="match status" value="1"/>
</dbReference>
<keyword evidence="3" id="KW-1185">Reference proteome</keyword>
<dbReference type="SUPFAM" id="SSF111038">
    <property type="entry name" value="YjbQ-like"/>
    <property type="match status" value="1"/>
</dbReference>
<dbReference type="InterPro" id="IPR001602">
    <property type="entry name" value="UPF0047_YjbQ-like"/>
</dbReference>
<evidence type="ECO:0000313" key="3">
    <source>
        <dbReference type="Proteomes" id="UP000005442"/>
    </source>
</evidence>
<dbReference type="PROSITE" id="PS01314">
    <property type="entry name" value="UPF0047"/>
    <property type="match status" value="1"/>
</dbReference>
<dbReference type="PIRSF" id="PIRSF004681">
    <property type="entry name" value="UCP004681"/>
    <property type="match status" value="1"/>
</dbReference>
<gene>
    <name evidence="2" type="ordered locus">MycrhN_5407</name>
</gene>
<dbReference type="STRING" id="710685.MycrhN_5407"/>
<comment type="similarity">
    <text evidence="1">Belongs to the UPF0047 family.</text>
</comment>
<dbReference type="AlphaFoldDB" id="G8RHL1"/>
<evidence type="ECO:0000256" key="1">
    <source>
        <dbReference type="ARBA" id="ARBA00005534"/>
    </source>
</evidence>
<dbReference type="Proteomes" id="UP000005442">
    <property type="component" value="Chromosome"/>
</dbReference>
<accession>G8RHL1</accession>
<name>G8RHL1_MYCRN</name>
<reference evidence="2 3" key="1">
    <citation type="submission" date="2011-12" db="EMBL/GenBank/DDBJ databases">
        <title>Complete sequence of Mycobacterium rhodesiae NBB3.</title>
        <authorList>
            <consortium name="US DOE Joint Genome Institute"/>
            <person name="Lucas S."/>
            <person name="Han J."/>
            <person name="Lapidus A."/>
            <person name="Cheng J.-F."/>
            <person name="Goodwin L."/>
            <person name="Pitluck S."/>
            <person name="Peters L."/>
            <person name="Mikhailova N."/>
            <person name="Gu W."/>
            <person name="Detter J.C."/>
            <person name="Han C."/>
            <person name="Tapia R."/>
            <person name="Land M."/>
            <person name="Hauser L."/>
            <person name="Kyrpides N."/>
            <person name="Ivanova N."/>
            <person name="Pagani I."/>
            <person name="Mattes T."/>
            <person name="Holmes A."/>
            <person name="Rutledge P."/>
            <person name="Paulsen I."/>
            <person name="Coleman N."/>
            <person name="Woyke T."/>
        </authorList>
    </citation>
    <scope>NUCLEOTIDE SEQUENCE [LARGE SCALE GENOMIC DNA]</scope>
    <source>
        <strain evidence="2 3">NBB3</strain>
    </source>
</reference>
<protein>
    <submittedName>
        <fullName evidence="2">Secondary thiamine-phosphate synthase enzyme</fullName>
    </submittedName>
</protein>
<dbReference type="PANTHER" id="PTHR30615">
    <property type="entry name" value="UNCHARACTERIZED PROTEIN YJBQ-RELATED"/>
    <property type="match status" value="1"/>
</dbReference>
<dbReference type="InterPro" id="IPR035917">
    <property type="entry name" value="YjbQ-like_sf"/>
</dbReference>
<dbReference type="eggNOG" id="COG0432">
    <property type="taxonomic scope" value="Bacteria"/>
</dbReference>
<dbReference type="KEGG" id="mrh:MycrhN_5407"/>
<proteinExistence type="inferred from homology"/>
<organism evidence="2 3">
    <name type="scientific">Mycolicibacterium rhodesiae (strain NBB3)</name>
    <name type="common">Mycobacterium rhodesiae</name>
    <dbReference type="NCBI Taxonomy" id="710685"/>
    <lineage>
        <taxon>Bacteria</taxon>
        <taxon>Bacillati</taxon>
        <taxon>Actinomycetota</taxon>
        <taxon>Actinomycetes</taxon>
        <taxon>Mycobacteriales</taxon>
        <taxon>Mycobacteriaceae</taxon>
        <taxon>Mycolicibacterium</taxon>
    </lineage>
</organism>
<dbReference type="EMBL" id="CP003169">
    <property type="protein sequence ID" value="AEV75881.1"/>
    <property type="molecule type" value="Genomic_DNA"/>
</dbReference>
<evidence type="ECO:0000313" key="2">
    <source>
        <dbReference type="EMBL" id="AEV75881.1"/>
    </source>
</evidence>
<dbReference type="PANTHER" id="PTHR30615:SF8">
    <property type="entry name" value="UPF0047 PROTEIN C4A8.02C"/>
    <property type="match status" value="1"/>
</dbReference>